<dbReference type="AlphaFoldDB" id="A0ABD3GE68"/>
<evidence type="ECO:0000259" key="1">
    <source>
        <dbReference type="PROSITE" id="PS50878"/>
    </source>
</evidence>
<dbReference type="Pfam" id="PF00078">
    <property type="entry name" value="RVT_1"/>
    <property type="match status" value="1"/>
</dbReference>
<dbReference type="Proteomes" id="UP001633002">
    <property type="component" value="Unassembled WGS sequence"/>
</dbReference>
<dbReference type="InterPro" id="IPR043502">
    <property type="entry name" value="DNA/RNA_pol_sf"/>
</dbReference>
<dbReference type="EMBL" id="JBJQOH010000008">
    <property type="protein sequence ID" value="KAL3677228.1"/>
    <property type="molecule type" value="Genomic_DNA"/>
</dbReference>
<reference evidence="2 3" key="1">
    <citation type="submission" date="2024-09" db="EMBL/GenBank/DDBJ databases">
        <title>Chromosome-scale assembly of Riccia sorocarpa.</title>
        <authorList>
            <person name="Paukszto L."/>
        </authorList>
    </citation>
    <scope>NUCLEOTIDE SEQUENCE [LARGE SCALE GENOMIC DNA]</scope>
    <source>
        <strain evidence="2">LP-2024</strain>
        <tissue evidence="2">Aerial parts of the thallus</tissue>
    </source>
</reference>
<dbReference type="SUPFAM" id="SSF56672">
    <property type="entry name" value="DNA/RNA polymerases"/>
    <property type="match status" value="1"/>
</dbReference>
<gene>
    <name evidence="2" type="ORF">R1sor_027176</name>
</gene>
<proteinExistence type="predicted"/>
<comment type="caution">
    <text evidence="2">The sequence shown here is derived from an EMBL/GenBank/DDBJ whole genome shotgun (WGS) entry which is preliminary data.</text>
</comment>
<dbReference type="CDD" id="cd01650">
    <property type="entry name" value="RT_nLTR_like"/>
    <property type="match status" value="1"/>
</dbReference>
<dbReference type="PANTHER" id="PTHR47027">
    <property type="entry name" value="REVERSE TRANSCRIPTASE DOMAIN-CONTAINING PROTEIN"/>
    <property type="match status" value="1"/>
</dbReference>
<sequence length="500" mass="57352">MLTVAKEVFPRKKEEEKSWFDSTCKEARRQALSASEERRHTAFREYKNLIRGRKRRFISERQSLLAEELRRSPQSFWARLRPARTVPELTKVKLQEYIKSLYFVPNKAGMPAPTGAICSFDELEVDDALKRMRMGAAKDLDGIALEMIRWGGKTLLTCTTKFCNDACRLGFPVEWTDQKVIPLYKSGPKHELTSYRTIMIANFFAKLFGTLIDRRLSSWCEDHGVRTEGQAGFRKNYSTTDHSLTLRVLMENAKKCRKPLFLLFVDFRRAFDSVTRSQIWERLHEIGVPEDLRNAIAVLYATVQVKLGRHDEGTPSTQGVIQGCAVSPTLFGLLIDKLFDMIAEISPASGRDFFVPLLIFADDVGFISRDEQSMHDQIKVLETFYELTGLDVNLDKTIWLRMGPPPIIEFKFRNIQIAECSTYKYLGLEVSSDLSWKRCLQSRIAAGFRALYALNAKCDKAELWRGSHQGPEDGTRTFVDGRIGGTCRRLHGRIETFERN</sequence>
<name>A0ABD3GE68_9MARC</name>
<accession>A0ABD3GE68</accession>
<evidence type="ECO:0000313" key="2">
    <source>
        <dbReference type="EMBL" id="KAL3677228.1"/>
    </source>
</evidence>
<feature type="domain" description="Reverse transcriptase" evidence="1">
    <location>
        <begin position="164"/>
        <end position="430"/>
    </location>
</feature>
<keyword evidence="3" id="KW-1185">Reference proteome</keyword>
<dbReference type="InterPro" id="IPR000477">
    <property type="entry name" value="RT_dom"/>
</dbReference>
<evidence type="ECO:0000313" key="3">
    <source>
        <dbReference type="Proteomes" id="UP001633002"/>
    </source>
</evidence>
<dbReference type="PANTHER" id="PTHR47027:SF20">
    <property type="entry name" value="REVERSE TRANSCRIPTASE-LIKE PROTEIN WITH RNA-DIRECTED DNA POLYMERASE DOMAIN"/>
    <property type="match status" value="1"/>
</dbReference>
<organism evidence="2 3">
    <name type="scientific">Riccia sorocarpa</name>
    <dbReference type="NCBI Taxonomy" id="122646"/>
    <lineage>
        <taxon>Eukaryota</taxon>
        <taxon>Viridiplantae</taxon>
        <taxon>Streptophyta</taxon>
        <taxon>Embryophyta</taxon>
        <taxon>Marchantiophyta</taxon>
        <taxon>Marchantiopsida</taxon>
        <taxon>Marchantiidae</taxon>
        <taxon>Marchantiales</taxon>
        <taxon>Ricciaceae</taxon>
        <taxon>Riccia</taxon>
    </lineage>
</organism>
<dbReference type="PROSITE" id="PS50878">
    <property type="entry name" value="RT_POL"/>
    <property type="match status" value="1"/>
</dbReference>
<protein>
    <recommendedName>
        <fullName evidence="1">Reverse transcriptase domain-containing protein</fullName>
    </recommendedName>
</protein>